<reference evidence="2" key="2">
    <citation type="journal article" date="2014" name="Genome Biol. Evol.">
        <title>Settling down: the genome of Serratia symbiotica from the aphid Cinara tujafilina zooms in on the process of accommodation to a cooperative intracellular life.</title>
        <authorList>
            <person name="Manzano-Marin A."/>
            <person name="Latorre A."/>
        </authorList>
    </citation>
    <scope>NUCLEOTIDE SEQUENCE</scope>
    <source>
        <strain evidence="2">SCt-VLC</strain>
    </source>
</reference>
<reference evidence="2" key="1">
    <citation type="submission" date="2013-06" db="EMBL/GenBank/DDBJ databases">
        <authorList>
            <person name="Mazano-Marin A."/>
        </authorList>
    </citation>
    <scope>NUCLEOTIDE SEQUENCE</scope>
    <source>
        <strain evidence="2">SCt-VLC</strain>
    </source>
</reference>
<organism evidence="2">
    <name type="scientific">Serratia symbiotica SCt-VLC</name>
    <dbReference type="NCBI Taxonomy" id="1347341"/>
    <lineage>
        <taxon>Bacteria</taxon>
        <taxon>Pseudomonadati</taxon>
        <taxon>Pseudomonadota</taxon>
        <taxon>Gammaproteobacteria</taxon>
        <taxon>Enterobacterales</taxon>
        <taxon>Yersiniaceae</taxon>
        <taxon>Serratia</taxon>
        <taxon>Serratia symbiotica</taxon>
    </lineage>
</organism>
<evidence type="ECO:0000256" key="1">
    <source>
        <dbReference type="SAM" id="SignalP"/>
    </source>
</evidence>
<sequence length="217" mass="23826">MLLKVVTNMKTETKKMAVPAIVAALMASLAPVPAKSTIVPETTVELQNHSGFVSTLTFNLVGEQVFLPLSEATAYLTSLNNHKRDMMAKAIEERVIKGKGPLFESTAKIVKLAKQNIVECQRIKEAIRLVLSHENFSLSIQDKTEREEFKASLIKFGRAVATSEYLAENILSVVEQSLPPKKSSSTTVTATSEEVKEMIRAEHRNLGLGVPVFDQAS</sequence>
<dbReference type="AlphaFoldDB" id="A0A068RG73"/>
<feature type="signal peptide" evidence="1">
    <location>
        <begin position="1"/>
        <end position="34"/>
    </location>
</feature>
<evidence type="ECO:0008006" key="3">
    <source>
        <dbReference type="Google" id="ProtNLM"/>
    </source>
</evidence>
<keyword evidence="1" id="KW-0732">Signal</keyword>
<dbReference type="EMBL" id="FR904248">
    <property type="protein sequence ID" value="CDG49287.1"/>
    <property type="molecule type" value="Genomic_DNA"/>
</dbReference>
<accession>A0A068RG73</accession>
<protein>
    <recommendedName>
        <fullName evidence="3">DUF5667 domain-containing protein</fullName>
    </recommendedName>
</protein>
<gene>
    <name evidence="2" type="ORF">SCTVLC_2665</name>
</gene>
<feature type="chain" id="PRO_5001652581" description="DUF5667 domain-containing protein" evidence="1">
    <location>
        <begin position="35"/>
        <end position="217"/>
    </location>
</feature>
<name>A0A068RG73_9GAMM</name>
<evidence type="ECO:0000313" key="2">
    <source>
        <dbReference type="EMBL" id="CDG49287.1"/>
    </source>
</evidence>
<proteinExistence type="predicted"/>